<evidence type="ECO:0000256" key="5">
    <source>
        <dbReference type="ARBA" id="ARBA00023136"/>
    </source>
</evidence>
<feature type="region of interest" description="Disordered" evidence="10">
    <location>
        <begin position="126"/>
        <end position="158"/>
    </location>
</feature>
<feature type="compositionally biased region" description="Polar residues" evidence="10">
    <location>
        <begin position="126"/>
        <end position="136"/>
    </location>
</feature>
<evidence type="ECO:0000256" key="1">
    <source>
        <dbReference type="ARBA" id="ARBA00008531"/>
    </source>
</evidence>
<evidence type="ECO:0000256" key="11">
    <source>
        <dbReference type="SAM" id="SignalP"/>
    </source>
</evidence>
<dbReference type="Gene3D" id="3.40.50.300">
    <property type="entry name" value="P-loop containing nucleotide triphosphate hydrolases"/>
    <property type="match status" value="1"/>
</dbReference>
<evidence type="ECO:0000256" key="6">
    <source>
        <dbReference type="ARBA" id="ARBA00023170"/>
    </source>
</evidence>
<evidence type="ECO:0000256" key="7">
    <source>
        <dbReference type="ARBA" id="ARBA00029433"/>
    </source>
</evidence>
<accession>A0A4Z1SQE5</accession>
<comment type="subunit">
    <text evidence="2">Heterodimer of an alpha and a beta chain.</text>
</comment>
<keyword evidence="6 13" id="KW-0675">Receptor</keyword>
<evidence type="ECO:0000256" key="3">
    <source>
        <dbReference type="ARBA" id="ARBA00022741"/>
    </source>
</evidence>
<evidence type="ECO:0000313" key="14">
    <source>
        <dbReference type="Proteomes" id="UP000315496"/>
    </source>
</evidence>
<feature type="signal peptide" evidence="11">
    <location>
        <begin position="1"/>
        <end position="16"/>
    </location>
</feature>
<dbReference type="SUPFAM" id="SSF64356">
    <property type="entry name" value="SNARE-like"/>
    <property type="match status" value="1"/>
</dbReference>
<dbReference type="FunFam" id="3.40.50.300:FF:000566">
    <property type="entry name" value="Signal recognition particle receptor subunit alpha"/>
    <property type="match status" value="1"/>
</dbReference>
<dbReference type="PROSITE" id="PS00300">
    <property type="entry name" value="SRP54"/>
    <property type="match status" value="1"/>
</dbReference>
<feature type="compositionally biased region" description="Basic and acidic residues" evidence="10">
    <location>
        <begin position="146"/>
        <end position="156"/>
    </location>
</feature>
<gene>
    <name evidence="13" type="ORF">GMRT_10009</name>
</gene>
<dbReference type="SMART" id="SM00962">
    <property type="entry name" value="SRP54"/>
    <property type="match status" value="1"/>
</dbReference>
<dbReference type="InterPro" id="IPR013822">
    <property type="entry name" value="Signal_recog_particl_SRP54_hlx"/>
</dbReference>
<feature type="chain" id="PRO_5021271459" description="Signal recognition particle receptor subunit alpha homolog" evidence="11">
    <location>
        <begin position="17"/>
        <end position="494"/>
    </location>
</feature>
<dbReference type="GO" id="GO:0003924">
    <property type="term" value="F:GTPase activity"/>
    <property type="evidence" value="ECO:0007669"/>
    <property type="project" value="TreeGrafter"/>
</dbReference>
<evidence type="ECO:0000256" key="9">
    <source>
        <dbReference type="ARBA" id="ARBA00081194"/>
    </source>
</evidence>
<reference evidence="13 14" key="1">
    <citation type="submission" date="2019-05" db="EMBL/GenBank/DDBJ databases">
        <title>The compact genome of Giardia muris reveals important steps in the evolution of intestinal protozoan parasites.</title>
        <authorList>
            <person name="Xu F."/>
            <person name="Jimenez-Gonzalez A."/>
            <person name="Einarsson E."/>
            <person name="Astvaldsson A."/>
            <person name="Peirasmaki D."/>
            <person name="Eckmann L."/>
            <person name="Andersson J.O."/>
            <person name="Svard S.G."/>
            <person name="Jerlstrom-Hultqvist J."/>
        </authorList>
    </citation>
    <scope>NUCLEOTIDE SEQUENCE [LARGE SCALE GENOMIC DNA]</scope>
    <source>
        <strain evidence="13 14">Roberts-Thomson</strain>
    </source>
</reference>
<dbReference type="AlphaFoldDB" id="A0A4Z1SQE5"/>
<dbReference type="InterPro" id="IPR000897">
    <property type="entry name" value="SRP54_GTPase_dom"/>
</dbReference>
<comment type="similarity">
    <text evidence="1">Belongs to the GTP-binding SRP family.</text>
</comment>
<dbReference type="Proteomes" id="UP000315496">
    <property type="component" value="Chromosome 2"/>
</dbReference>
<keyword evidence="14" id="KW-1185">Reference proteome</keyword>
<dbReference type="InterPro" id="IPR027417">
    <property type="entry name" value="P-loop_NTPase"/>
</dbReference>
<feature type="domain" description="SRP54-type proteins GTP-binding" evidence="12">
    <location>
        <begin position="466"/>
        <end position="479"/>
    </location>
</feature>
<evidence type="ECO:0000256" key="2">
    <source>
        <dbReference type="ARBA" id="ARBA00011870"/>
    </source>
</evidence>
<dbReference type="GO" id="GO:0005789">
    <property type="term" value="C:endoplasmic reticulum membrane"/>
    <property type="evidence" value="ECO:0007669"/>
    <property type="project" value="TreeGrafter"/>
</dbReference>
<keyword evidence="3" id="KW-0547">Nucleotide-binding</keyword>
<proteinExistence type="inferred from homology"/>
<organism evidence="13 14">
    <name type="scientific">Giardia muris</name>
    <dbReference type="NCBI Taxonomy" id="5742"/>
    <lineage>
        <taxon>Eukaryota</taxon>
        <taxon>Metamonada</taxon>
        <taxon>Diplomonadida</taxon>
        <taxon>Hexamitidae</taxon>
        <taxon>Giardiinae</taxon>
        <taxon>Giardia</taxon>
    </lineage>
</organism>
<dbReference type="OrthoDB" id="1727884at2759"/>
<comment type="subcellular location">
    <subcellularLocation>
        <location evidence="7">Endomembrane system</location>
        <topology evidence="7">Peripheral membrane protein</topology>
        <orientation evidence="7">Cytoplasmic side</orientation>
    </subcellularLocation>
</comment>
<dbReference type="Gene3D" id="1.20.120.140">
    <property type="entry name" value="Signal recognition particle SRP54, nucleotide-binding domain"/>
    <property type="match status" value="1"/>
</dbReference>
<dbReference type="InterPro" id="IPR042101">
    <property type="entry name" value="SRP54_N_sf"/>
</dbReference>
<dbReference type="InterPro" id="IPR036225">
    <property type="entry name" value="SRP/SRP_N"/>
</dbReference>
<evidence type="ECO:0000256" key="10">
    <source>
        <dbReference type="SAM" id="MobiDB-lite"/>
    </source>
</evidence>
<dbReference type="InterPro" id="IPR011012">
    <property type="entry name" value="Longin-like_dom_sf"/>
</dbReference>
<dbReference type="PANTHER" id="PTHR43134:SF1">
    <property type="entry name" value="SIGNAL RECOGNITION PARTICLE RECEPTOR SUBUNIT ALPHA"/>
    <property type="match status" value="1"/>
</dbReference>
<evidence type="ECO:0000256" key="8">
    <source>
        <dbReference type="ARBA" id="ARBA00071429"/>
    </source>
</evidence>
<evidence type="ECO:0000259" key="12">
    <source>
        <dbReference type="PROSITE" id="PS00300"/>
    </source>
</evidence>
<dbReference type="SUPFAM" id="SSF47364">
    <property type="entry name" value="Domain of the SRP/SRP receptor G-proteins"/>
    <property type="match status" value="1"/>
</dbReference>
<dbReference type="PANTHER" id="PTHR43134">
    <property type="entry name" value="SIGNAL RECOGNITION PARTICLE RECEPTOR SUBUNIT ALPHA"/>
    <property type="match status" value="1"/>
</dbReference>
<keyword evidence="5" id="KW-0472">Membrane</keyword>
<comment type="caution">
    <text evidence="13">The sequence shown here is derived from an EMBL/GenBank/DDBJ whole genome shotgun (WGS) entry which is preliminary data.</text>
</comment>
<keyword evidence="11" id="KW-0732">Signal</keyword>
<dbReference type="GO" id="GO:0006614">
    <property type="term" value="P:SRP-dependent cotranslational protein targeting to membrane"/>
    <property type="evidence" value="ECO:0007669"/>
    <property type="project" value="InterPro"/>
</dbReference>
<protein>
    <recommendedName>
        <fullName evidence="8">Signal recognition particle receptor subunit alpha homolog</fullName>
    </recommendedName>
    <alternativeName>
        <fullName evidence="9">Docking protein alpha</fullName>
    </alternativeName>
</protein>
<name>A0A4Z1SQE5_GIAMU</name>
<dbReference type="VEuPathDB" id="GiardiaDB:GMRT_10009"/>
<evidence type="ECO:0000313" key="13">
    <source>
        <dbReference type="EMBL" id="TNJ28072.1"/>
    </source>
</evidence>
<dbReference type="SMART" id="SM00963">
    <property type="entry name" value="SRP54_N"/>
    <property type="match status" value="1"/>
</dbReference>
<dbReference type="GO" id="GO:0005047">
    <property type="term" value="F:signal recognition particle binding"/>
    <property type="evidence" value="ECO:0007669"/>
    <property type="project" value="TreeGrafter"/>
</dbReference>
<evidence type="ECO:0000256" key="4">
    <source>
        <dbReference type="ARBA" id="ARBA00023134"/>
    </source>
</evidence>
<dbReference type="EMBL" id="VDLU01000002">
    <property type="protein sequence ID" value="TNJ28072.1"/>
    <property type="molecule type" value="Genomic_DNA"/>
</dbReference>
<sequence length="494" mass="54159">MFVQFCIVHVSGLVLWQDTPQPAGYPIDQLLTLLHTEKRLLSSPHPMGQLRLYHAQRRDLGLYAVGTMAASNVHPGSGEIVEAMLDLFIMGHEGSIRVLPYDYNPEVYAPFANTYKESLRKFVTQKMTKPTVQRSPQLKKGTKQKNLKDESPKAGGDDFLQNSVIDVCETCPDTTPKGNKCSVRDSSTSSSFWGRLGDSVFGRKTNADFLRDLRRNLLDKNVAVEVSDELVKCVERELAGGDITGDSKTRVQNVLSKNIADILCFEPDAFLRAAKAATEERRAGKRSKPFTVCLTGVNGVGKTTTIAKLTYLLREAGLSTLICACDSFRSGAIEQLETHCNRLGATLFTQGYGKNASSIAMYGVKEAESKDIDVCLIDTTGRQYNNGPLMQALGALLCENSPDMTLFVGEALTGNEGVEQLRQFDEALRTATDGKRRIDGVILTKLDTCGDKIGATLNICYVCHVPILFVGIGQNYPDFGVLDPKDIATLLTHK</sequence>
<dbReference type="SUPFAM" id="SSF52540">
    <property type="entry name" value="P-loop containing nucleoside triphosphate hydrolases"/>
    <property type="match status" value="1"/>
</dbReference>
<dbReference type="GO" id="GO:0005525">
    <property type="term" value="F:GTP binding"/>
    <property type="evidence" value="ECO:0007669"/>
    <property type="project" value="UniProtKB-KW"/>
</dbReference>
<keyword evidence="4" id="KW-0342">GTP-binding</keyword>
<dbReference type="Pfam" id="PF00448">
    <property type="entry name" value="SRP54"/>
    <property type="match status" value="1"/>
</dbReference>